<feature type="compositionally biased region" description="Basic and acidic residues" evidence="1">
    <location>
        <begin position="198"/>
        <end position="221"/>
    </location>
</feature>
<evidence type="ECO:0000313" key="3">
    <source>
        <dbReference type="EMBL" id="TRM67633.1"/>
    </source>
</evidence>
<sequence length="346" mass="37415">MTLTLKPASPKSAFSWDNGDDMQSETDSATDAGSPQTSWLPESDMKLFGTHPMSSTSDIGVVRCQTCKKPVLKSVIADHNETCASRAAKQLAKAKPVVEIEEKKSHKKRKASPDPPADAPAKKKAKVPAKPIMRRGKGPIDLDKQCGVINDKGLQCSRSLTCKSHAMGAKRSVQGRSKDYDVLLLEWQRANNPNFVEPVKKDRGPSKKERKEMERQEKIRLAAEAAAAGLPNPTTKKKPPAAQGAPKKSKKAQAAAAAAASVAKEDANDNLEDLDSETEVDEMVRSYRSARERGLVGMPLAVPGDAGIWFVQRRERARCCHDLLASALRGDAKNGMGIMGTAARPQ</sequence>
<proteinExistence type="predicted"/>
<name>A0A550CS69_9AGAR</name>
<evidence type="ECO:0000313" key="4">
    <source>
        <dbReference type="Proteomes" id="UP000320762"/>
    </source>
</evidence>
<evidence type="ECO:0000259" key="2">
    <source>
        <dbReference type="PROSITE" id="PS51505"/>
    </source>
</evidence>
<dbReference type="Proteomes" id="UP000320762">
    <property type="component" value="Unassembled WGS sequence"/>
</dbReference>
<dbReference type="PANTHER" id="PTHR47805">
    <property type="entry name" value="SAGA-ASSOCIATED FACTOR 73"/>
    <property type="match status" value="1"/>
</dbReference>
<dbReference type="GO" id="GO:1904802">
    <property type="term" value="P:RITS complex assembly"/>
    <property type="evidence" value="ECO:0007669"/>
    <property type="project" value="TreeGrafter"/>
</dbReference>
<reference evidence="3 4" key="1">
    <citation type="journal article" date="2019" name="New Phytol.">
        <title>Comparative genomics reveals unique wood-decay strategies and fruiting body development in the Schizophyllaceae.</title>
        <authorList>
            <person name="Almasi E."/>
            <person name="Sahu N."/>
            <person name="Krizsan K."/>
            <person name="Balint B."/>
            <person name="Kovacs G.M."/>
            <person name="Kiss B."/>
            <person name="Cseklye J."/>
            <person name="Drula E."/>
            <person name="Henrissat B."/>
            <person name="Nagy I."/>
            <person name="Chovatia M."/>
            <person name="Adam C."/>
            <person name="LaButti K."/>
            <person name="Lipzen A."/>
            <person name="Riley R."/>
            <person name="Grigoriev I.V."/>
            <person name="Nagy L.G."/>
        </authorList>
    </citation>
    <scope>NUCLEOTIDE SEQUENCE [LARGE SCALE GENOMIC DNA]</scope>
    <source>
        <strain evidence="3 4">NL-1724</strain>
    </source>
</reference>
<dbReference type="PANTHER" id="PTHR47805:SF1">
    <property type="entry name" value="SAGA-ASSOCIATED FACTOR 73"/>
    <property type="match status" value="1"/>
</dbReference>
<dbReference type="PROSITE" id="PS51505">
    <property type="entry name" value="SCA7"/>
    <property type="match status" value="1"/>
</dbReference>
<dbReference type="GO" id="GO:0031048">
    <property type="term" value="P:regulatory ncRNA-mediated heterochromatin formation"/>
    <property type="evidence" value="ECO:0007669"/>
    <property type="project" value="TreeGrafter"/>
</dbReference>
<dbReference type="InterPro" id="IPR037804">
    <property type="entry name" value="SGF73"/>
</dbReference>
<dbReference type="Pfam" id="PF08313">
    <property type="entry name" value="SCA7"/>
    <property type="match status" value="1"/>
</dbReference>
<feature type="compositionally biased region" description="Basic residues" evidence="1">
    <location>
        <begin position="122"/>
        <end position="137"/>
    </location>
</feature>
<dbReference type="EMBL" id="VDMD01000002">
    <property type="protein sequence ID" value="TRM67633.1"/>
    <property type="molecule type" value="Genomic_DNA"/>
</dbReference>
<dbReference type="InterPro" id="IPR013243">
    <property type="entry name" value="SCA7_dom"/>
</dbReference>
<comment type="caution">
    <text evidence="3">The sequence shown here is derived from an EMBL/GenBank/DDBJ whole genome shotgun (WGS) entry which is preliminary data.</text>
</comment>
<accession>A0A550CS69</accession>
<gene>
    <name evidence="3" type="ORF">BD626DRAFT_479364</name>
</gene>
<feature type="compositionally biased region" description="Low complexity" evidence="1">
    <location>
        <begin position="240"/>
        <end position="251"/>
    </location>
</feature>
<feature type="compositionally biased region" description="Polar residues" evidence="1">
    <location>
        <begin position="25"/>
        <end position="40"/>
    </location>
</feature>
<dbReference type="OrthoDB" id="21678at2759"/>
<dbReference type="Gene3D" id="6.10.140.1270">
    <property type="match status" value="1"/>
</dbReference>
<keyword evidence="4" id="KW-1185">Reference proteome</keyword>
<feature type="region of interest" description="Disordered" evidence="1">
    <location>
        <begin position="195"/>
        <end position="251"/>
    </location>
</feature>
<dbReference type="STRING" id="97359.A0A550CS69"/>
<feature type="region of interest" description="Disordered" evidence="1">
    <location>
        <begin position="1"/>
        <end position="57"/>
    </location>
</feature>
<feature type="region of interest" description="Disordered" evidence="1">
    <location>
        <begin position="88"/>
        <end position="144"/>
    </location>
</feature>
<evidence type="ECO:0000256" key="1">
    <source>
        <dbReference type="SAM" id="MobiDB-lite"/>
    </source>
</evidence>
<feature type="domain" description="SCA7" evidence="2">
    <location>
        <begin position="133"/>
        <end position="199"/>
    </location>
</feature>
<dbReference type="AlphaFoldDB" id="A0A550CS69"/>
<dbReference type="GO" id="GO:0000124">
    <property type="term" value="C:SAGA complex"/>
    <property type="evidence" value="ECO:0007669"/>
    <property type="project" value="InterPro"/>
</dbReference>
<protein>
    <submittedName>
        <fullName evidence="3">SCA7, zinc-binding domain-containing protein</fullName>
    </submittedName>
</protein>
<dbReference type="GO" id="GO:0006357">
    <property type="term" value="P:regulation of transcription by RNA polymerase II"/>
    <property type="evidence" value="ECO:0007669"/>
    <property type="project" value="TreeGrafter"/>
</dbReference>
<organism evidence="3 4">
    <name type="scientific">Schizophyllum amplum</name>
    <dbReference type="NCBI Taxonomy" id="97359"/>
    <lineage>
        <taxon>Eukaryota</taxon>
        <taxon>Fungi</taxon>
        <taxon>Dikarya</taxon>
        <taxon>Basidiomycota</taxon>
        <taxon>Agaricomycotina</taxon>
        <taxon>Agaricomycetes</taxon>
        <taxon>Agaricomycetidae</taxon>
        <taxon>Agaricales</taxon>
        <taxon>Schizophyllaceae</taxon>
        <taxon>Schizophyllum</taxon>
    </lineage>
</organism>